<dbReference type="STRING" id="1073090.A0A1L9S6H2"/>
<keyword evidence="1" id="KW-1133">Transmembrane helix</keyword>
<dbReference type="AlphaFoldDB" id="A0A1L9S6H2"/>
<evidence type="ECO:0000313" key="2">
    <source>
        <dbReference type="EMBL" id="OJJ42771.1"/>
    </source>
</evidence>
<evidence type="ECO:0008006" key="4">
    <source>
        <dbReference type="Google" id="ProtNLM"/>
    </source>
</evidence>
<dbReference type="GeneID" id="34616529"/>
<sequence length="256" mass="26821">MEDEQGSSGKASSWRSYLSAQIAANSWAELELLLLTFNIGIQDTTTYPDYRCFTSNQTGNTVMLAVAVIKNAHTADLVIPANIGVSLPCFIAGALITGQLGNHVFGTLTRAWVIAINFLQTAFVFAAAGIQLGYGVRQEGPIALTVIALLAFSSGSQVVMSRALKIPEITTAMATAAWLDLVVDPRLTASKNRSRNRRAFFLLALVAGSFSGAGIYLVAGSALALILSGGIKALVTAMLFFNPPTGVNTGGGMDSA</sequence>
<dbReference type="EMBL" id="KV878356">
    <property type="protein sequence ID" value="OJJ42771.1"/>
    <property type="molecule type" value="Genomic_DNA"/>
</dbReference>
<keyword evidence="3" id="KW-1185">Reference proteome</keyword>
<dbReference type="PANTHER" id="PTHR37488">
    <property type="entry name" value="DUF1275 DOMAIN-CONTAINING PROTEIN"/>
    <property type="match status" value="1"/>
</dbReference>
<evidence type="ECO:0000256" key="1">
    <source>
        <dbReference type="SAM" id="Phobius"/>
    </source>
</evidence>
<feature type="transmembrane region" description="Helical" evidence="1">
    <location>
        <begin position="111"/>
        <end position="134"/>
    </location>
</feature>
<protein>
    <recommendedName>
        <fullName evidence="4">DUF1275 domain protein</fullName>
    </recommendedName>
</protein>
<dbReference type="Proteomes" id="UP000184188">
    <property type="component" value="Unassembled WGS sequence"/>
</dbReference>
<dbReference type="OrthoDB" id="5223589at2759"/>
<dbReference type="RefSeq" id="XP_022577281.1">
    <property type="nucleotide sequence ID" value="XM_022730065.1"/>
</dbReference>
<keyword evidence="1" id="KW-0812">Transmembrane</keyword>
<accession>A0A1L9S6H2</accession>
<dbReference type="PANTHER" id="PTHR37488:SF2">
    <property type="entry name" value="DUF1275 DOMAIN-CONTAINING PROTEIN"/>
    <property type="match status" value="1"/>
</dbReference>
<reference evidence="3" key="1">
    <citation type="journal article" date="2017" name="Genome Biol.">
        <title>Comparative genomics reveals high biological diversity and specific adaptations in the industrially and medically important fungal genus Aspergillus.</title>
        <authorList>
            <person name="de Vries R.P."/>
            <person name="Riley R."/>
            <person name="Wiebenga A."/>
            <person name="Aguilar-Osorio G."/>
            <person name="Amillis S."/>
            <person name="Uchima C.A."/>
            <person name="Anderluh G."/>
            <person name="Asadollahi M."/>
            <person name="Askin M."/>
            <person name="Barry K."/>
            <person name="Battaglia E."/>
            <person name="Bayram O."/>
            <person name="Benocci T."/>
            <person name="Braus-Stromeyer S.A."/>
            <person name="Caldana C."/>
            <person name="Canovas D."/>
            <person name="Cerqueira G.C."/>
            <person name="Chen F."/>
            <person name="Chen W."/>
            <person name="Choi C."/>
            <person name="Clum A."/>
            <person name="Dos Santos R.A."/>
            <person name="Damasio A.R."/>
            <person name="Diallinas G."/>
            <person name="Emri T."/>
            <person name="Fekete E."/>
            <person name="Flipphi M."/>
            <person name="Freyberg S."/>
            <person name="Gallo A."/>
            <person name="Gournas C."/>
            <person name="Habgood R."/>
            <person name="Hainaut M."/>
            <person name="Harispe M.L."/>
            <person name="Henrissat B."/>
            <person name="Hilden K.S."/>
            <person name="Hope R."/>
            <person name="Hossain A."/>
            <person name="Karabika E."/>
            <person name="Karaffa L."/>
            <person name="Karanyi Z."/>
            <person name="Krasevec N."/>
            <person name="Kuo A."/>
            <person name="Kusch H."/>
            <person name="LaButti K."/>
            <person name="Lagendijk E.L."/>
            <person name="Lapidus A."/>
            <person name="Levasseur A."/>
            <person name="Lindquist E."/>
            <person name="Lipzen A."/>
            <person name="Logrieco A.F."/>
            <person name="MacCabe A."/>
            <person name="Maekelae M.R."/>
            <person name="Malavazi I."/>
            <person name="Melin P."/>
            <person name="Meyer V."/>
            <person name="Mielnichuk N."/>
            <person name="Miskei M."/>
            <person name="Molnar A.P."/>
            <person name="Mule G."/>
            <person name="Ngan C.Y."/>
            <person name="Orejas M."/>
            <person name="Orosz E."/>
            <person name="Ouedraogo J.P."/>
            <person name="Overkamp K.M."/>
            <person name="Park H.-S."/>
            <person name="Perrone G."/>
            <person name="Piumi F."/>
            <person name="Punt P.J."/>
            <person name="Ram A.F."/>
            <person name="Ramon A."/>
            <person name="Rauscher S."/>
            <person name="Record E."/>
            <person name="Riano-Pachon D.M."/>
            <person name="Robert V."/>
            <person name="Roehrig J."/>
            <person name="Ruller R."/>
            <person name="Salamov A."/>
            <person name="Salih N.S."/>
            <person name="Samson R.A."/>
            <person name="Sandor E."/>
            <person name="Sanguinetti M."/>
            <person name="Schuetze T."/>
            <person name="Sepcic K."/>
            <person name="Shelest E."/>
            <person name="Sherlock G."/>
            <person name="Sophianopoulou V."/>
            <person name="Squina F.M."/>
            <person name="Sun H."/>
            <person name="Susca A."/>
            <person name="Todd R.B."/>
            <person name="Tsang A."/>
            <person name="Unkles S.E."/>
            <person name="van de Wiele N."/>
            <person name="van Rossen-Uffink D."/>
            <person name="Oliveira J.V."/>
            <person name="Vesth T.C."/>
            <person name="Visser J."/>
            <person name="Yu J.-H."/>
            <person name="Zhou M."/>
            <person name="Andersen M.R."/>
            <person name="Archer D.B."/>
            <person name="Baker S.E."/>
            <person name="Benoit I."/>
            <person name="Brakhage A.A."/>
            <person name="Braus G.H."/>
            <person name="Fischer R."/>
            <person name="Frisvad J.C."/>
            <person name="Goldman G.H."/>
            <person name="Houbraken J."/>
            <person name="Oakley B."/>
            <person name="Pocsi I."/>
            <person name="Scazzocchio C."/>
            <person name="Seiboth B."/>
            <person name="vanKuyk P.A."/>
            <person name="Wortman J."/>
            <person name="Dyer P.S."/>
            <person name="Grigoriev I.V."/>
        </authorList>
    </citation>
    <scope>NUCLEOTIDE SEQUENCE [LARGE SCALE GENOMIC DNA]</scope>
    <source>
        <strain evidence="3">CBS 506.65</strain>
    </source>
</reference>
<proteinExistence type="predicted"/>
<organism evidence="2 3">
    <name type="scientific">Penicilliopsis zonata CBS 506.65</name>
    <dbReference type="NCBI Taxonomy" id="1073090"/>
    <lineage>
        <taxon>Eukaryota</taxon>
        <taxon>Fungi</taxon>
        <taxon>Dikarya</taxon>
        <taxon>Ascomycota</taxon>
        <taxon>Pezizomycotina</taxon>
        <taxon>Eurotiomycetes</taxon>
        <taxon>Eurotiomycetidae</taxon>
        <taxon>Eurotiales</taxon>
        <taxon>Aspergillaceae</taxon>
        <taxon>Penicilliopsis</taxon>
    </lineage>
</organism>
<dbReference type="InterPro" id="IPR010699">
    <property type="entry name" value="DUF1275"/>
</dbReference>
<dbReference type="Pfam" id="PF06912">
    <property type="entry name" value="DUF1275"/>
    <property type="match status" value="1"/>
</dbReference>
<dbReference type="VEuPathDB" id="FungiDB:ASPZODRAFT_76140"/>
<feature type="transmembrane region" description="Helical" evidence="1">
    <location>
        <begin position="199"/>
        <end position="217"/>
    </location>
</feature>
<name>A0A1L9S6H2_9EURO</name>
<gene>
    <name evidence="2" type="ORF">ASPZODRAFT_76140</name>
</gene>
<keyword evidence="1" id="KW-0472">Membrane</keyword>
<evidence type="ECO:0000313" key="3">
    <source>
        <dbReference type="Proteomes" id="UP000184188"/>
    </source>
</evidence>